<dbReference type="EMBL" id="SMOL01000753">
    <property type="protein sequence ID" value="KAB2600083.1"/>
    <property type="molecule type" value="Genomic_DNA"/>
</dbReference>
<dbReference type="AlphaFoldDB" id="A0A5N5FB77"/>
<evidence type="ECO:0000259" key="2">
    <source>
        <dbReference type="Pfam" id="PF04782"/>
    </source>
</evidence>
<dbReference type="OrthoDB" id="663995at2759"/>
<proteinExistence type="predicted"/>
<dbReference type="PANTHER" id="PTHR21450">
    <property type="entry name" value="PROTEIN ALTERED PHOSPHATE STARVATION RESPONSE 1"/>
    <property type="match status" value="1"/>
</dbReference>
<reference evidence="5" key="2">
    <citation type="submission" date="2019-10" db="EMBL/GenBank/DDBJ databases">
        <title>A de novo genome assembly of a pear dwarfing rootstock.</title>
        <authorList>
            <person name="Wang F."/>
            <person name="Wang J."/>
            <person name="Li S."/>
            <person name="Zhang Y."/>
            <person name="Fang M."/>
            <person name="Ma L."/>
            <person name="Zhao Y."/>
            <person name="Jiang S."/>
        </authorList>
    </citation>
    <scope>NUCLEOTIDE SEQUENCE [LARGE SCALE GENOMIC DNA]</scope>
</reference>
<gene>
    <name evidence="4" type="ORF">D8674_010354</name>
</gene>
<protein>
    <recommendedName>
        <fullName evidence="6">DUF632 domain-containing protein</fullName>
    </recommendedName>
</protein>
<dbReference type="Pfam" id="PF04783">
    <property type="entry name" value="DUF630"/>
    <property type="match status" value="1"/>
</dbReference>
<dbReference type="PANTHER" id="PTHR21450:SF3">
    <property type="entry name" value="DUF630 FAMILY PROTEIN (DUF630 AND DUF632)"/>
    <property type="match status" value="1"/>
</dbReference>
<feature type="region of interest" description="Disordered" evidence="1">
    <location>
        <begin position="156"/>
        <end position="219"/>
    </location>
</feature>
<evidence type="ECO:0000313" key="5">
    <source>
        <dbReference type="Proteomes" id="UP000327157"/>
    </source>
</evidence>
<feature type="domain" description="DUF632" evidence="2">
    <location>
        <begin position="387"/>
        <end position="534"/>
    </location>
</feature>
<feature type="compositionally biased region" description="Acidic residues" evidence="1">
    <location>
        <begin position="156"/>
        <end position="167"/>
    </location>
</feature>
<accession>A0A5N5FB77</accession>
<comment type="caution">
    <text evidence="4">The sequence shown here is derived from an EMBL/GenBank/DDBJ whole genome shotgun (WGS) entry which is preliminary data.</text>
</comment>
<feature type="compositionally biased region" description="Low complexity" evidence="1">
    <location>
        <begin position="197"/>
        <end position="209"/>
    </location>
</feature>
<feature type="compositionally biased region" description="Polar residues" evidence="1">
    <location>
        <begin position="210"/>
        <end position="219"/>
    </location>
</feature>
<name>A0A5N5FB77_9ROSA</name>
<reference evidence="4 5" key="3">
    <citation type="submission" date="2019-11" db="EMBL/GenBank/DDBJ databases">
        <title>A de novo genome assembly of a pear dwarfing rootstock.</title>
        <authorList>
            <person name="Wang F."/>
            <person name="Wang J."/>
            <person name="Li S."/>
            <person name="Zhang Y."/>
            <person name="Fang M."/>
            <person name="Ma L."/>
            <person name="Zhao Y."/>
            <person name="Jiang S."/>
        </authorList>
    </citation>
    <scope>NUCLEOTIDE SEQUENCE [LARGE SCALE GENOMIC DNA]</scope>
    <source>
        <strain evidence="4">S2</strain>
        <tissue evidence="4">Leaf</tissue>
    </source>
</reference>
<dbReference type="Pfam" id="PF04782">
    <property type="entry name" value="DUF632"/>
    <property type="match status" value="2"/>
</dbReference>
<feature type="domain" description="DUF632" evidence="2">
    <location>
        <begin position="247"/>
        <end position="366"/>
    </location>
</feature>
<sequence length="660" mass="74030">MGCSASKLDDEAAVQLCKNRKRFIKQALEQRGVSAALHDYIEGDEPREFLLDSFITPPFTPVKKASPGLISISPKSFSPAPNIQTEPWNPAVSVEERPESPETGRVEAYSPMHHYGMDGLFGMQSSPMNSSSFFSFSPNNRGLGQVREEEGIPDLEEVETEQEECDHEENVPQERDKVDEEETDSGIEIDHEAQIPSHSSVSIEVSQSQTARQVKTNSQERAVELREAKEETPGFTVYMNRRPMSVAEVIKELDTQFTIVCNAANEVSALLEASREQYLSFSNELSDLLTWFMNASMKMLNPVALFRSASSRSALSRFLMNSSRAKDEGYGSSSDVSEDPCMFCGSHQSTLDRLYAWGKKLYEEVKVLLLNSSYFCPKILYPTDMRMVRIAYEKKLMQLRNQDVKGDDHSAVEKTRVAIRDMHTRMKVSIHTVEAISKRIETLRDEELQPQLSELVQGLDEAKLLLAGTPSKLEAKRQSSISAADPNWLARSAANLEKDLRNWRALFQSWITSQRYYVQAITDWLPRCMRADPDTSNFPLFGSSGTPVLDGLEFFADGMGSLYTQQLREDSRRVRVCSRRFRGGTAEEFSGDMEIVEAGEVEQVMTADKMAEVAVRVLCAGMSVTMSSLTEFAFALAEGYAELVNQWDRDKAKPGAAAIL</sequence>
<dbReference type="InterPro" id="IPR006868">
    <property type="entry name" value="DUF630"/>
</dbReference>
<evidence type="ECO:0000259" key="3">
    <source>
        <dbReference type="Pfam" id="PF04783"/>
    </source>
</evidence>
<feature type="compositionally biased region" description="Basic and acidic residues" evidence="1">
    <location>
        <begin position="168"/>
        <end position="178"/>
    </location>
</feature>
<reference evidence="4 5" key="1">
    <citation type="submission" date="2019-09" db="EMBL/GenBank/DDBJ databases">
        <authorList>
            <person name="Ou C."/>
        </authorList>
    </citation>
    <scope>NUCLEOTIDE SEQUENCE [LARGE SCALE GENOMIC DNA]</scope>
    <source>
        <strain evidence="4">S2</strain>
        <tissue evidence="4">Leaf</tissue>
    </source>
</reference>
<evidence type="ECO:0000313" key="4">
    <source>
        <dbReference type="EMBL" id="KAB2600083.1"/>
    </source>
</evidence>
<feature type="domain" description="DUF630" evidence="3">
    <location>
        <begin position="1"/>
        <end position="40"/>
    </location>
</feature>
<dbReference type="InterPro" id="IPR006867">
    <property type="entry name" value="DUF632"/>
</dbReference>
<organism evidence="4 5">
    <name type="scientific">Pyrus ussuriensis x Pyrus communis</name>
    <dbReference type="NCBI Taxonomy" id="2448454"/>
    <lineage>
        <taxon>Eukaryota</taxon>
        <taxon>Viridiplantae</taxon>
        <taxon>Streptophyta</taxon>
        <taxon>Embryophyta</taxon>
        <taxon>Tracheophyta</taxon>
        <taxon>Spermatophyta</taxon>
        <taxon>Magnoliopsida</taxon>
        <taxon>eudicotyledons</taxon>
        <taxon>Gunneridae</taxon>
        <taxon>Pentapetalae</taxon>
        <taxon>rosids</taxon>
        <taxon>fabids</taxon>
        <taxon>Rosales</taxon>
        <taxon>Rosaceae</taxon>
        <taxon>Amygdaloideae</taxon>
        <taxon>Maleae</taxon>
        <taxon>Pyrus</taxon>
    </lineage>
</organism>
<keyword evidence="5" id="KW-1185">Reference proteome</keyword>
<evidence type="ECO:0000256" key="1">
    <source>
        <dbReference type="SAM" id="MobiDB-lite"/>
    </source>
</evidence>
<evidence type="ECO:0008006" key="6">
    <source>
        <dbReference type="Google" id="ProtNLM"/>
    </source>
</evidence>
<dbReference type="Proteomes" id="UP000327157">
    <property type="component" value="Chromosome 13"/>
</dbReference>